<name>A0A8H7IMW5_9AGAM</name>
<dbReference type="AlphaFoldDB" id="A0A8H7IMW5"/>
<feature type="region of interest" description="Disordered" evidence="1">
    <location>
        <begin position="1087"/>
        <end position="1110"/>
    </location>
</feature>
<reference evidence="2" key="1">
    <citation type="submission" date="2020-09" db="EMBL/GenBank/DDBJ databases">
        <title>Comparative genome analyses of four rice-infecting Rhizoctonia solani isolates reveal extensive enrichment of homogalacturonan modification genes.</title>
        <authorList>
            <person name="Lee D.-Y."/>
            <person name="Jeon J."/>
            <person name="Kim K.-T."/>
            <person name="Cheong K."/>
            <person name="Song H."/>
            <person name="Choi G."/>
            <person name="Ko J."/>
            <person name="Opiyo S.O."/>
            <person name="Zuo S."/>
            <person name="Madhav S."/>
            <person name="Lee Y.-H."/>
            <person name="Wang G.-L."/>
        </authorList>
    </citation>
    <scope>NUCLEOTIDE SEQUENCE</scope>
    <source>
        <strain evidence="2">AG1-IA B2</strain>
    </source>
</reference>
<sequence>MAHSQMAAHATTVSHQARVKNMGIRQPDKRHEDKKSKAEIGGLGSNNPFQFSGLCSQVPHPRIPTTEVTTTDDPTPPSLLLSGEQAVAPDVPAYDFFEDGTYASVRDSISDGVVDSSGRWLPCGPFSSAARFFNLRPTNTPEHNVTRPNPYDDTSYSPYDDRALCLTHMLFHSPEISLSEAQQLAVLDWAKELGAENVPSMYALQKCDQKLANLMGDMTQRFTTQKGDIYYVNDIGTMLKQDFSNMNLRKNMEFYPRELDGSVSEIWHGEKMLKGDNQEQLTPMTSYSGQSYFVNEISCLADGSYFIADMFIKLRGELSARGYRISPHPELGQDHFVYSSQLSVESLSSFRKTCVQLRSSHPNGVTIVGDPIFVSITEQRGATDWLQSHPLRELAAGREVYSIPFILFVDDVSGNTSKQWNKHWCCYASNAALPRKELNQRSNIRFVSTSQHIDPLEMLNGVCKMFEQAFDKPVVAWDAALGCEVLLRPYIHVISGDNPMQAIECSTCGLLSNFCCRTCLAGGQQKYKRSDEGFATLMRVGTLRTPNNTIESIDDQYKIAFTSNPTNRLALAQRKSGVKDTIAQSVFKQISDRRQELEEDTTLSEQEITLQLQREFKSKSEGPGRMNPLLSLKGFNVHLDTPTETLHTILLGVVKYLWTETTQNLDKSGAFSLFSTRFQAVSVSGLNCGPVPAYITNNRGSLNGKHFKLLVQTASFCLHDLVPIELIHTWSVLGRLAVLAWYPSIGNLDSYEQELQQAINDFLHMIARTVPALIIQKAKPHLLVHMPLFARRFGPLLGPSSERYESFNSTFRAASVHSNRQAPSRDIARTFALFDVVKHVMSGGTWYDSKKGGYIHAGSSIFQLRESSPLTNRLLGVKKQAKPFGTANVLSSSVSLSREQLIAQGLEVQGLLTTSTIYPAMSFAAQNGDKITSGSNIIFTKENTTCPVLGKVRELFADGKHNGTALMVTVQIYDWVELDCTVRMPAVCLTNKVQAISGLAVICEANLQHRCAYVGCMDTGSAPILQERQQTGMMQATLKHNDKINFIVNILSFHNCIALRKLCEGQFGCYDPLIALSEYSKIQQDGAAAVRNSKKPQDAKLDDQESNIGNSKQTLGLSSVYTEHVQTHTHYSPSTSKPKVSGRLGAQKRKRGKNTDDANGHVLRAPSFPQEEPLAPYVPPTLFS</sequence>
<gene>
    <name evidence="2" type="ORF">RHS01_00248</name>
</gene>
<dbReference type="Proteomes" id="UP000614334">
    <property type="component" value="Unassembled WGS sequence"/>
</dbReference>
<evidence type="ECO:0000313" key="2">
    <source>
        <dbReference type="EMBL" id="KAF8761460.1"/>
    </source>
</evidence>
<evidence type="ECO:0000256" key="1">
    <source>
        <dbReference type="SAM" id="MobiDB-lite"/>
    </source>
</evidence>
<protein>
    <submittedName>
        <fullName evidence="2">Uncharacterized protein</fullName>
    </submittedName>
</protein>
<proteinExistence type="predicted"/>
<feature type="compositionally biased region" description="Polar residues" evidence="1">
    <location>
        <begin position="1128"/>
        <end position="1138"/>
    </location>
</feature>
<dbReference type="EMBL" id="JACYCF010000001">
    <property type="protein sequence ID" value="KAF8761460.1"/>
    <property type="molecule type" value="Genomic_DNA"/>
</dbReference>
<feature type="region of interest" description="Disordered" evidence="1">
    <location>
        <begin position="1126"/>
        <end position="1184"/>
    </location>
</feature>
<dbReference type="PANTHER" id="PTHR31912">
    <property type="entry name" value="IP13529P"/>
    <property type="match status" value="1"/>
</dbReference>
<accession>A0A8H7IMW5</accession>
<evidence type="ECO:0000313" key="3">
    <source>
        <dbReference type="Proteomes" id="UP000614334"/>
    </source>
</evidence>
<feature type="region of interest" description="Disordered" evidence="1">
    <location>
        <begin position="1"/>
        <end position="43"/>
    </location>
</feature>
<comment type="caution">
    <text evidence="2">The sequence shown here is derived from an EMBL/GenBank/DDBJ whole genome shotgun (WGS) entry which is preliminary data.</text>
</comment>
<feature type="compositionally biased region" description="Basic and acidic residues" evidence="1">
    <location>
        <begin position="26"/>
        <end position="38"/>
    </location>
</feature>
<dbReference type="PANTHER" id="PTHR31912:SF34">
    <property type="entry name" value="NOTOCHORD-RELATED PROTEIN"/>
    <property type="match status" value="1"/>
</dbReference>
<organism evidence="2 3">
    <name type="scientific">Rhizoctonia solani</name>
    <dbReference type="NCBI Taxonomy" id="456999"/>
    <lineage>
        <taxon>Eukaryota</taxon>
        <taxon>Fungi</taxon>
        <taxon>Dikarya</taxon>
        <taxon>Basidiomycota</taxon>
        <taxon>Agaricomycotina</taxon>
        <taxon>Agaricomycetes</taxon>
        <taxon>Cantharellales</taxon>
        <taxon>Ceratobasidiaceae</taxon>
        <taxon>Rhizoctonia</taxon>
    </lineage>
</organism>